<feature type="domain" description="EamA" evidence="6">
    <location>
        <begin position="129"/>
        <end position="269"/>
    </location>
</feature>
<keyword evidence="3 5" id="KW-1133">Transmembrane helix</keyword>
<evidence type="ECO:0000256" key="1">
    <source>
        <dbReference type="ARBA" id="ARBA00004141"/>
    </source>
</evidence>
<name>M7NTJ3_PNEMU</name>
<dbReference type="SUPFAM" id="SSF103481">
    <property type="entry name" value="Multidrug resistance efflux transporter EmrE"/>
    <property type="match status" value="1"/>
</dbReference>
<keyword evidence="8" id="KW-1185">Reference proteome</keyword>
<accession>M7NTJ3</accession>
<evidence type="ECO:0000313" key="8">
    <source>
        <dbReference type="Proteomes" id="UP000011958"/>
    </source>
</evidence>
<dbReference type="NCBIfam" id="TIGR00803">
    <property type="entry name" value="nst"/>
    <property type="match status" value="1"/>
</dbReference>
<gene>
    <name evidence="7" type="ORF">PNEG_01306</name>
</gene>
<dbReference type="InterPro" id="IPR050186">
    <property type="entry name" value="TPT_transporter"/>
</dbReference>
<dbReference type="STRING" id="1069680.M7NTJ3"/>
<evidence type="ECO:0000256" key="5">
    <source>
        <dbReference type="RuleBase" id="RU367097"/>
    </source>
</evidence>
<comment type="subunit">
    <text evidence="5">Homooligomer.</text>
</comment>
<dbReference type="AlphaFoldDB" id="M7NTJ3"/>
<keyword evidence="5" id="KW-0256">Endoplasmic reticulum</keyword>
<feature type="transmembrane region" description="Helical" evidence="5">
    <location>
        <begin position="126"/>
        <end position="144"/>
    </location>
</feature>
<dbReference type="Pfam" id="PF00892">
    <property type="entry name" value="EamA"/>
    <property type="match status" value="1"/>
</dbReference>
<dbReference type="GeneID" id="19895003"/>
<comment type="similarity">
    <text evidence="5">Belongs to the TPT transporter family. SLC35D subfamily.</text>
</comment>
<evidence type="ECO:0000259" key="6">
    <source>
        <dbReference type="Pfam" id="PF00892"/>
    </source>
</evidence>
<keyword evidence="2 5" id="KW-0812">Transmembrane</keyword>
<dbReference type="HOGENOM" id="CLU_025360_2_0_1"/>
<dbReference type="EMBL" id="AFWA02000006">
    <property type="protein sequence ID" value="EMR10602.1"/>
    <property type="molecule type" value="Genomic_DNA"/>
</dbReference>
<protein>
    <recommendedName>
        <fullName evidence="5">GDP-mannose transporter</fullName>
        <shortName evidence="5">GMT</shortName>
    </recommendedName>
</protein>
<keyword evidence="5" id="KW-0762">Sugar transport</keyword>
<dbReference type="eggNOG" id="KOG1444">
    <property type="taxonomic scope" value="Eukaryota"/>
</dbReference>
<feature type="transmembrane region" description="Helical" evidence="5">
    <location>
        <begin position="164"/>
        <end position="184"/>
    </location>
</feature>
<keyword evidence="4 5" id="KW-0472">Membrane</keyword>
<proteinExistence type="inferred from homology"/>
<keyword evidence="5" id="KW-0333">Golgi apparatus</keyword>
<dbReference type="GO" id="GO:0030659">
    <property type="term" value="C:cytoplasmic vesicle membrane"/>
    <property type="evidence" value="ECO:0007669"/>
    <property type="project" value="UniProtKB-SubCell"/>
</dbReference>
<dbReference type="InterPro" id="IPR000620">
    <property type="entry name" value="EamA_dom"/>
</dbReference>
<dbReference type="InterPro" id="IPR037185">
    <property type="entry name" value="EmrE-like"/>
</dbReference>
<comment type="caution">
    <text evidence="7">The sequence shown here is derived from an EMBL/GenBank/DDBJ whole genome shotgun (WGS) entry which is preliminary data.</text>
</comment>
<dbReference type="PANTHER" id="PTHR11132">
    <property type="entry name" value="SOLUTE CARRIER FAMILY 35"/>
    <property type="match status" value="1"/>
</dbReference>
<evidence type="ECO:0000256" key="2">
    <source>
        <dbReference type="ARBA" id="ARBA00022692"/>
    </source>
</evidence>
<keyword evidence="5" id="KW-0813">Transport</keyword>
<feature type="transmembrane region" description="Helical" evidence="5">
    <location>
        <begin position="237"/>
        <end position="270"/>
    </location>
</feature>
<keyword evidence="5" id="KW-0968">Cytoplasmic vesicle</keyword>
<dbReference type="GO" id="GO:0000139">
    <property type="term" value="C:Golgi membrane"/>
    <property type="evidence" value="ECO:0007669"/>
    <property type="project" value="UniProtKB-SubCell"/>
</dbReference>
<comment type="subcellular location">
    <subcellularLocation>
        <location evidence="5">Golgi apparatus membrane</location>
        <topology evidence="5">Multi-pass membrane protein</topology>
    </subcellularLocation>
    <subcellularLocation>
        <location evidence="5">Cytoplasmic vesicle membrane</location>
        <topology evidence="5">Multi-pass membrane protein</topology>
    </subcellularLocation>
    <subcellularLocation>
        <location evidence="5">Endoplasmic reticulum membrane</location>
        <topology evidence="5">Multi-pass membrane protein</topology>
    </subcellularLocation>
    <subcellularLocation>
        <location evidence="1">Membrane</location>
        <topology evidence="1">Multi-pass membrane protein</topology>
    </subcellularLocation>
</comment>
<feature type="transmembrane region" description="Helical" evidence="5">
    <location>
        <begin position="87"/>
        <end position="105"/>
    </location>
</feature>
<reference evidence="8" key="1">
    <citation type="journal article" date="2016" name="Nat. Commun.">
        <title>Genome analysis of three Pneumocystis species reveals adaptation mechanisms to life exclusively in mammalian hosts.</title>
        <authorList>
            <person name="Ma L."/>
            <person name="Chen Z."/>
            <person name="Huang D.W."/>
            <person name="Kutty G."/>
            <person name="Ishihara M."/>
            <person name="Wang H."/>
            <person name="Abouelleil A."/>
            <person name="Bishop L."/>
            <person name="Davey E."/>
            <person name="Deng R."/>
            <person name="Deng X."/>
            <person name="Fan L."/>
            <person name="Fantoni G."/>
            <person name="Fitzgerald M."/>
            <person name="Gogineni E."/>
            <person name="Goldberg J.M."/>
            <person name="Handley G."/>
            <person name="Hu X."/>
            <person name="Huber C."/>
            <person name="Jiao X."/>
            <person name="Jones K."/>
            <person name="Levin J.Z."/>
            <person name="Liu Y."/>
            <person name="Macdonald P."/>
            <person name="Melnikov A."/>
            <person name="Raley C."/>
            <person name="Sassi M."/>
            <person name="Sherman B.T."/>
            <person name="Song X."/>
            <person name="Sykes S."/>
            <person name="Tran B."/>
            <person name="Walsh L."/>
            <person name="Xia Y."/>
            <person name="Yang J."/>
            <person name="Young S."/>
            <person name="Zeng Q."/>
            <person name="Zheng X."/>
            <person name="Stephens R."/>
            <person name="Nusbaum C."/>
            <person name="Birren B.W."/>
            <person name="Azadi P."/>
            <person name="Lempicki R.A."/>
            <person name="Cuomo C.A."/>
            <person name="Kovacs J.A."/>
        </authorList>
    </citation>
    <scope>NUCLEOTIDE SEQUENCE [LARGE SCALE GENOMIC DNA]</scope>
    <source>
        <strain evidence="8">B123</strain>
    </source>
</reference>
<dbReference type="RefSeq" id="XP_007873232.1">
    <property type="nucleotide sequence ID" value="XM_007875041.2"/>
</dbReference>
<dbReference type="VEuPathDB" id="FungiDB:PNEG_01306"/>
<sequence length="304" mass="34956">MLIIQLLISLAILHVFEIFKIISLPKFTFSIVKQWLPISFLFISMIYTSSKALQFLSIPIYTIFKNLTIILTAYGEVFFMGGSVSKVTLLSFCMMILSSFMIAWEDLYSLLSRLWFRQSFLLDHSFLYYGYLWIIINCICSSAYVLETRKKIKSGHFTDFDSMFYSNLLGIPILIICTLIMDDWSSENIARNRINIIPIIAILLSGIFSAGLGYTSLWCIRVTSSTTYSMIGALNKLPVSITGLIFFHTPVTFSTISAIILGFFSGFLYVIEKSHDIYQYPFFSRTTFSYLTKRLCRYNNKISL</sequence>
<comment type="function">
    <text evidence="5">Involved in the import of GDP-mannose from the cytoplasm into the Golgi lumen.</text>
</comment>
<feature type="transmembrane region" description="Helical" evidence="5">
    <location>
        <begin position="196"/>
        <end position="217"/>
    </location>
</feature>
<evidence type="ECO:0000256" key="4">
    <source>
        <dbReference type="ARBA" id="ARBA00023136"/>
    </source>
</evidence>
<dbReference type="GO" id="GO:0005789">
    <property type="term" value="C:endoplasmic reticulum membrane"/>
    <property type="evidence" value="ECO:0007669"/>
    <property type="project" value="UniProtKB-SubCell"/>
</dbReference>
<dbReference type="Proteomes" id="UP000011958">
    <property type="component" value="Unassembled WGS sequence"/>
</dbReference>
<evidence type="ECO:0000256" key="3">
    <source>
        <dbReference type="ARBA" id="ARBA00022989"/>
    </source>
</evidence>
<dbReference type="OrthoDB" id="417037at2759"/>
<evidence type="ECO:0000313" key="7">
    <source>
        <dbReference type="EMBL" id="EMR10602.1"/>
    </source>
</evidence>
<dbReference type="OMA" id="KLIRVWI"/>
<organism evidence="7 8">
    <name type="scientific">Pneumocystis murina (strain B123)</name>
    <name type="common">Mouse pneumocystis pneumonia agent</name>
    <name type="synonym">Pneumocystis carinii f. sp. muris</name>
    <dbReference type="NCBI Taxonomy" id="1069680"/>
    <lineage>
        <taxon>Eukaryota</taxon>
        <taxon>Fungi</taxon>
        <taxon>Dikarya</taxon>
        <taxon>Ascomycota</taxon>
        <taxon>Taphrinomycotina</taxon>
        <taxon>Pneumocystomycetes</taxon>
        <taxon>Pneumocystaceae</taxon>
        <taxon>Pneumocystis</taxon>
    </lineage>
</organism>